<keyword evidence="2" id="KW-1185">Reference proteome</keyword>
<sequence>MSNETTKAPEEEVHYQLYKLLAFAIQELSYFASEDKIAECLELPGSARIIANRAQMAVSRIEEQDPHFFSGYIKYRKKK</sequence>
<protein>
    <submittedName>
        <fullName evidence="1">Uncharacterized protein</fullName>
    </submittedName>
</protein>
<proteinExistence type="predicted"/>
<evidence type="ECO:0000313" key="1">
    <source>
        <dbReference type="EMBL" id="KIL37945.1"/>
    </source>
</evidence>
<accession>A0ABR5ABH1</accession>
<comment type="caution">
    <text evidence="1">The sequence shown here is derived from an EMBL/GenBank/DDBJ whole genome shotgun (WGS) entry which is preliminary data.</text>
</comment>
<dbReference type="RefSeq" id="WP_041052154.1">
    <property type="nucleotide sequence ID" value="NZ_JXAK01000085.1"/>
</dbReference>
<name>A0ABR5ABH1_9BACL</name>
<dbReference type="Proteomes" id="UP000031967">
    <property type="component" value="Unassembled WGS sequence"/>
</dbReference>
<gene>
    <name evidence="1" type="ORF">SD70_29590</name>
</gene>
<reference evidence="1 2" key="1">
    <citation type="submission" date="2014-12" db="EMBL/GenBank/DDBJ databases">
        <title>Draft genome sequence of Paenibacillus kamchatkensis strain B-2647.</title>
        <authorList>
            <person name="Karlyshev A.V."/>
            <person name="Kudryashova E.B."/>
        </authorList>
    </citation>
    <scope>NUCLEOTIDE SEQUENCE [LARGE SCALE GENOMIC DNA]</scope>
    <source>
        <strain evidence="1 2">VKM B-2647</strain>
    </source>
</reference>
<dbReference type="EMBL" id="JXAK01000085">
    <property type="protein sequence ID" value="KIL37945.1"/>
    <property type="molecule type" value="Genomic_DNA"/>
</dbReference>
<evidence type="ECO:0000313" key="2">
    <source>
        <dbReference type="Proteomes" id="UP000031967"/>
    </source>
</evidence>
<organism evidence="1 2">
    <name type="scientific">Gordoniibacillus kamchatkensis</name>
    <dbReference type="NCBI Taxonomy" id="1590651"/>
    <lineage>
        <taxon>Bacteria</taxon>
        <taxon>Bacillati</taxon>
        <taxon>Bacillota</taxon>
        <taxon>Bacilli</taxon>
        <taxon>Bacillales</taxon>
        <taxon>Paenibacillaceae</taxon>
        <taxon>Gordoniibacillus</taxon>
    </lineage>
</organism>